<dbReference type="Proteomes" id="UP001280121">
    <property type="component" value="Unassembled WGS sequence"/>
</dbReference>
<keyword evidence="2" id="KW-1185">Reference proteome</keyword>
<reference evidence="1" key="1">
    <citation type="journal article" date="2023" name="Plant J.">
        <title>Genome sequences and population genomics provide insights into the demographic history, inbreeding, and mutation load of two 'living fossil' tree species of Dipteronia.</title>
        <authorList>
            <person name="Feng Y."/>
            <person name="Comes H.P."/>
            <person name="Chen J."/>
            <person name="Zhu S."/>
            <person name="Lu R."/>
            <person name="Zhang X."/>
            <person name="Li P."/>
            <person name="Qiu J."/>
            <person name="Olsen K.M."/>
            <person name="Qiu Y."/>
        </authorList>
    </citation>
    <scope>NUCLEOTIDE SEQUENCE</scope>
    <source>
        <strain evidence="1">KIB01</strain>
    </source>
</reference>
<dbReference type="AlphaFoldDB" id="A0AAD9XAD0"/>
<gene>
    <name evidence="1" type="ORF">Ddye_008440</name>
</gene>
<evidence type="ECO:0000313" key="1">
    <source>
        <dbReference type="EMBL" id="KAK2655388.1"/>
    </source>
</evidence>
<comment type="caution">
    <text evidence="1">The sequence shown here is derived from an EMBL/GenBank/DDBJ whole genome shotgun (WGS) entry which is preliminary data.</text>
</comment>
<name>A0AAD9XAD0_9ROSI</name>
<proteinExistence type="predicted"/>
<protein>
    <submittedName>
        <fullName evidence="1">Uncharacterized protein</fullName>
    </submittedName>
</protein>
<organism evidence="1 2">
    <name type="scientific">Dipteronia dyeriana</name>
    <dbReference type="NCBI Taxonomy" id="168575"/>
    <lineage>
        <taxon>Eukaryota</taxon>
        <taxon>Viridiplantae</taxon>
        <taxon>Streptophyta</taxon>
        <taxon>Embryophyta</taxon>
        <taxon>Tracheophyta</taxon>
        <taxon>Spermatophyta</taxon>
        <taxon>Magnoliopsida</taxon>
        <taxon>eudicotyledons</taxon>
        <taxon>Gunneridae</taxon>
        <taxon>Pentapetalae</taxon>
        <taxon>rosids</taxon>
        <taxon>malvids</taxon>
        <taxon>Sapindales</taxon>
        <taxon>Sapindaceae</taxon>
        <taxon>Hippocastanoideae</taxon>
        <taxon>Acereae</taxon>
        <taxon>Dipteronia</taxon>
    </lineage>
</organism>
<evidence type="ECO:0000313" key="2">
    <source>
        <dbReference type="Proteomes" id="UP001280121"/>
    </source>
</evidence>
<sequence length="97" mass="11167">MSKIVVATTVGAATTAVRGTTVDGIQRFVEMMRWLSTAQAVRRGGVGEEIESGINNAIDLKPTFFWMWSLDHWILLNEFRLCLRCEKMYEKERKKKN</sequence>
<dbReference type="EMBL" id="JANJYI010000003">
    <property type="protein sequence ID" value="KAK2655388.1"/>
    <property type="molecule type" value="Genomic_DNA"/>
</dbReference>
<accession>A0AAD9XAD0</accession>